<evidence type="ECO:0000256" key="3">
    <source>
        <dbReference type="ARBA" id="ARBA00022448"/>
    </source>
</evidence>
<keyword evidence="5 10" id="KW-0812">Transmembrane</keyword>
<dbReference type="CDD" id="cd01347">
    <property type="entry name" value="ligand_gated_channel"/>
    <property type="match status" value="1"/>
</dbReference>
<evidence type="ECO:0000256" key="1">
    <source>
        <dbReference type="ARBA" id="ARBA00004571"/>
    </source>
</evidence>
<reference evidence="14 15" key="1">
    <citation type="submission" date="2017-08" db="EMBL/GenBank/DDBJ databases">
        <title>WGS of Clinical strains of the CDC Group NO-1 linked to zoonotic infections in humans.</title>
        <authorList>
            <person name="Bernier A.-M."/>
            <person name="Bernard K."/>
        </authorList>
    </citation>
    <scope>NUCLEOTIDE SEQUENCE [LARGE SCALE GENOMIC DNA]</scope>
    <source>
        <strain evidence="14 15">NML79-0751</strain>
    </source>
</reference>
<dbReference type="InterPro" id="IPR036942">
    <property type="entry name" value="Beta-barrel_TonB_sf"/>
</dbReference>
<keyword evidence="3 10" id="KW-0813">Transport</keyword>
<feature type="domain" description="TonB-dependent receptor-like beta-barrel" evidence="12">
    <location>
        <begin position="168"/>
        <end position="608"/>
    </location>
</feature>
<dbReference type="SUPFAM" id="SSF56935">
    <property type="entry name" value="Porins"/>
    <property type="match status" value="1"/>
</dbReference>
<evidence type="ECO:0000256" key="5">
    <source>
        <dbReference type="ARBA" id="ARBA00022692"/>
    </source>
</evidence>
<dbReference type="PANTHER" id="PTHR32552">
    <property type="entry name" value="FERRICHROME IRON RECEPTOR-RELATED"/>
    <property type="match status" value="1"/>
</dbReference>
<accession>A0A2A2AP05</accession>
<dbReference type="GO" id="GO:0009279">
    <property type="term" value="C:cell outer membrane"/>
    <property type="evidence" value="ECO:0007669"/>
    <property type="project" value="UniProtKB-SubCell"/>
</dbReference>
<evidence type="ECO:0000259" key="13">
    <source>
        <dbReference type="Pfam" id="PF07715"/>
    </source>
</evidence>
<comment type="similarity">
    <text evidence="2 10 11">Belongs to the TonB-dependent receptor family.</text>
</comment>
<dbReference type="GO" id="GO:0015891">
    <property type="term" value="P:siderophore transport"/>
    <property type="evidence" value="ECO:0007669"/>
    <property type="project" value="InterPro"/>
</dbReference>
<comment type="caution">
    <text evidence="14">The sequence shown here is derived from an EMBL/GenBank/DDBJ whole genome shotgun (WGS) entry which is preliminary data.</text>
</comment>
<sequence length="619" mass="68489">MPQTVNAVPVEVMRDQNATSLQDALQNVPGLSFSVGDAQRDQVTIRGFTAINDQFVDGVRDDALYFRDLSNIERVEVLKGPASVLYGRGSAGGMVNRVTKKPRPDPVNEFGVTVGAHNKKRVEFDTGYANADASLMVRMAGAAEDSGGFRDQSFLKRQALAPALTYKPNARTSLTAQLDYLNDKRLSDQGVPGYQGRPVNVPLRTYFGAANGRERAFVQSRVKSAALTLEHDFDEALSLRSVLRGYDYQLDRNYTTIGKITAGADPQVSIAQTKRLRDEQGAFWQNELSQQVQLGGVKHSLLYGLELGKQRKSEWLVSRANVATYSLFNPVLVDLPVMPADLKPRVHNFRRVGLAAVYLQDLMTLSPQWKVLAGLRYERLSQLRDDLSAADKDLQRVDTPLSPRVGLVYQPSERLSAYVSWSRSFQPLTDSYVFFGNSDQLKPTQTQNREIGIKYELGLRASFSAALFEMSQDNIQVADPDRVGFALNVGKQRTRGLELSLGGELARGWDVMAGYAYMNGVIVRSTQRTSANTPFEGNTPALTPRHTFNLWLKHQLGKGFWVAAGGRAESARYASADNLVRLPGYGVMNLAAGYESGRFDITASLKNVLIEQKSNNLNK</sequence>
<keyword evidence="9 10" id="KW-0998">Cell outer membrane</keyword>
<evidence type="ECO:0000313" key="15">
    <source>
        <dbReference type="Proteomes" id="UP000218644"/>
    </source>
</evidence>
<organism evidence="14 15">
    <name type="scientific">Vandammella animalimorsus</name>
    <dbReference type="NCBI Taxonomy" id="2029117"/>
    <lineage>
        <taxon>Bacteria</taxon>
        <taxon>Pseudomonadati</taxon>
        <taxon>Pseudomonadota</taxon>
        <taxon>Betaproteobacteria</taxon>
        <taxon>Burkholderiales</taxon>
        <taxon>Comamonadaceae</taxon>
        <taxon>Vandammella</taxon>
    </lineage>
</organism>
<evidence type="ECO:0000256" key="8">
    <source>
        <dbReference type="ARBA" id="ARBA00023170"/>
    </source>
</evidence>
<dbReference type="Proteomes" id="UP000218644">
    <property type="component" value="Unassembled WGS sequence"/>
</dbReference>
<keyword evidence="7 10" id="KW-0472">Membrane</keyword>
<keyword evidence="6 11" id="KW-0798">TonB box</keyword>
<keyword evidence="8 14" id="KW-0675">Receptor</keyword>
<dbReference type="InterPro" id="IPR037066">
    <property type="entry name" value="Plug_dom_sf"/>
</dbReference>
<protein>
    <submittedName>
        <fullName evidence="14">TonB-dependent siderophore receptor</fullName>
    </submittedName>
</protein>
<evidence type="ECO:0000313" key="14">
    <source>
        <dbReference type="EMBL" id="PAT39434.1"/>
    </source>
</evidence>
<evidence type="ECO:0000256" key="4">
    <source>
        <dbReference type="ARBA" id="ARBA00022452"/>
    </source>
</evidence>
<evidence type="ECO:0000259" key="12">
    <source>
        <dbReference type="Pfam" id="PF00593"/>
    </source>
</evidence>
<dbReference type="GO" id="GO:0015344">
    <property type="term" value="F:siderophore uptake transmembrane transporter activity"/>
    <property type="evidence" value="ECO:0007669"/>
    <property type="project" value="TreeGrafter"/>
</dbReference>
<evidence type="ECO:0000256" key="7">
    <source>
        <dbReference type="ARBA" id="ARBA00023136"/>
    </source>
</evidence>
<evidence type="ECO:0000256" key="2">
    <source>
        <dbReference type="ARBA" id="ARBA00009810"/>
    </source>
</evidence>
<name>A0A2A2AP05_9BURK</name>
<dbReference type="PROSITE" id="PS52016">
    <property type="entry name" value="TONB_DEPENDENT_REC_3"/>
    <property type="match status" value="1"/>
</dbReference>
<dbReference type="GO" id="GO:0038023">
    <property type="term" value="F:signaling receptor activity"/>
    <property type="evidence" value="ECO:0007669"/>
    <property type="project" value="InterPro"/>
</dbReference>
<gene>
    <name evidence="14" type="ORF">CK623_09960</name>
</gene>
<evidence type="ECO:0000256" key="10">
    <source>
        <dbReference type="PROSITE-ProRule" id="PRU01360"/>
    </source>
</evidence>
<dbReference type="NCBIfam" id="TIGR01783">
    <property type="entry name" value="TonB-siderophor"/>
    <property type="match status" value="1"/>
</dbReference>
<dbReference type="EMBL" id="NSJD01000017">
    <property type="protein sequence ID" value="PAT39434.1"/>
    <property type="molecule type" value="Genomic_DNA"/>
</dbReference>
<feature type="domain" description="TonB-dependent receptor plug" evidence="13">
    <location>
        <begin position="2"/>
        <end position="93"/>
    </location>
</feature>
<dbReference type="InterPro" id="IPR010105">
    <property type="entry name" value="TonB_sidphr_rcpt"/>
</dbReference>
<dbReference type="InterPro" id="IPR012910">
    <property type="entry name" value="Plug_dom"/>
</dbReference>
<dbReference type="Pfam" id="PF00593">
    <property type="entry name" value="TonB_dep_Rec_b-barrel"/>
    <property type="match status" value="1"/>
</dbReference>
<dbReference type="AlphaFoldDB" id="A0A2A2AP05"/>
<proteinExistence type="inferred from homology"/>
<keyword evidence="4 10" id="KW-1134">Transmembrane beta strand</keyword>
<dbReference type="InterPro" id="IPR039426">
    <property type="entry name" value="TonB-dep_rcpt-like"/>
</dbReference>
<dbReference type="Gene3D" id="2.170.130.10">
    <property type="entry name" value="TonB-dependent receptor, plug domain"/>
    <property type="match status" value="1"/>
</dbReference>
<evidence type="ECO:0000256" key="6">
    <source>
        <dbReference type="ARBA" id="ARBA00023077"/>
    </source>
</evidence>
<dbReference type="InterPro" id="IPR000531">
    <property type="entry name" value="Beta-barrel_TonB"/>
</dbReference>
<comment type="subcellular location">
    <subcellularLocation>
        <location evidence="1 10">Cell outer membrane</location>
        <topology evidence="1 10">Multi-pass membrane protein</topology>
    </subcellularLocation>
</comment>
<evidence type="ECO:0000256" key="11">
    <source>
        <dbReference type="RuleBase" id="RU003357"/>
    </source>
</evidence>
<evidence type="ECO:0000256" key="9">
    <source>
        <dbReference type="ARBA" id="ARBA00023237"/>
    </source>
</evidence>
<dbReference type="Pfam" id="PF07715">
    <property type="entry name" value="Plug"/>
    <property type="match status" value="1"/>
</dbReference>
<dbReference type="PANTHER" id="PTHR32552:SF83">
    <property type="entry name" value="BLR3904 PROTEIN"/>
    <property type="match status" value="1"/>
</dbReference>
<dbReference type="Gene3D" id="2.40.170.20">
    <property type="entry name" value="TonB-dependent receptor, beta-barrel domain"/>
    <property type="match status" value="1"/>
</dbReference>